<evidence type="ECO:0000313" key="2">
    <source>
        <dbReference type="EMBL" id="PFH51376.1"/>
    </source>
</evidence>
<reference evidence="2 3" key="1">
    <citation type="submission" date="2014-02" db="EMBL/GenBank/DDBJ databases">
        <title>Transposable element dynamics among asymbiotic and ectomycorrhizal Amanita fungi.</title>
        <authorList>
            <consortium name="DOE Joint Genome Institute"/>
            <person name="Hess J."/>
            <person name="Skrede I."/>
            <person name="Wolfe B."/>
            <person name="LaButti K."/>
            <person name="Ohm R.A."/>
            <person name="Grigoriev I.V."/>
            <person name="Pringle A."/>
        </authorList>
    </citation>
    <scope>NUCLEOTIDE SEQUENCE [LARGE SCALE GENOMIC DNA]</scope>
    <source>
        <strain evidence="2 3">SKay4041</strain>
    </source>
</reference>
<sequence length="343" mass="38143">MDDDLSFEASVWGDTEPINILPPPKPPVFATTTQASFDDTQFNDELDDFTTPPEHSSTIQDDDEFGDFGDFGEAGDSGGAGFGDTAFGSHTSYYREWQPLKLDPLPSREELEEQLSELLAPMWADDPGSSLTNEGIREMEGINQVLITHQRRYSRELYKKLMQPPPLTRPPNWIRSRIRRQHLITLGIPVNLDEVLPQASGKPLPPLHISSRPMSAPPVSRNIAHHGPSSSSASNSRVGTPQPTSSQFGPKPELDHEKIELLLALDTETLNLLPLSTLEQRLKDVRMQTEQASALLTHLLQTRESLQQDSEMYNRLIAELVGEAQRLKSGKARTATRKGSGMM</sequence>
<dbReference type="PANTHER" id="PTHR38698:SF1">
    <property type="entry name" value="FUNGAL PROTEIN"/>
    <property type="match status" value="1"/>
</dbReference>
<dbReference type="Proteomes" id="UP000242287">
    <property type="component" value="Unassembled WGS sequence"/>
</dbReference>
<feature type="compositionally biased region" description="Polar residues" evidence="1">
    <location>
        <begin position="237"/>
        <end position="248"/>
    </location>
</feature>
<dbReference type="EMBL" id="KZ301988">
    <property type="protein sequence ID" value="PFH51376.1"/>
    <property type="molecule type" value="Genomic_DNA"/>
</dbReference>
<feature type="region of interest" description="Disordered" evidence="1">
    <location>
        <begin position="203"/>
        <end position="252"/>
    </location>
</feature>
<proteinExistence type="predicted"/>
<dbReference type="STRING" id="703135.A0A2A9NUD0"/>
<dbReference type="OrthoDB" id="5378975at2759"/>
<organism evidence="2 3">
    <name type="scientific">Amanita thiersii Skay4041</name>
    <dbReference type="NCBI Taxonomy" id="703135"/>
    <lineage>
        <taxon>Eukaryota</taxon>
        <taxon>Fungi</taxon>
        <taxon>Dikarya</taxon>
        <taxon>Basidiomycota</taxon>
        <taxon>Agaricomycotina</taxon>
        <taxon>Agaricomycetes</taxon>
        <taxon>Agaricomycetidae</taxon>
        <taxon>Agaricales</taxon>
        <taxon>Pluteineae</taxon>
        <taxon>Amanitaceae</taxon>
        <taxon>Amanita</taxon>
    </lineage>
</organism>
<accession>A0A2A9NUD0</accession>
<dbReference type="PANTHER" id="PTHR38698">
    <property type="entry name" value="EXPRESSED PROTEIN"/>
    <property type="match status" value="1"/>
</dbReference>
<feature type="region of interest" description="Disordered" evidence="1">
    <location>
        <begin position="43"/>
        <end position="83"/>
    </location>
</feature>
<evidence type="ECO:0000256" key="1">
    <source>
        <dbReference type="SAM" id="MobiDB-lite"/>
    </source>
</evidence>
<name>A0A2A9NUD0_9AGAR</name>
<keyword evidence="3" id="KW-1185">Reference proteome</keyword>
<dbReference type="Pfam" id="PF17104">
    <property type="entry name" value="YBL010C_LAA2"/>
    <property type="match status" value="1"/>
</dbReference>
<dbReference type="AlphaFoldDB" id="A0A2A9NUD0"/>
<protein>
    <submittedName>
        <fullName evidence="2">Uncharacterized protein</fullName>
    </submittedName>
</protein>
<evidence type="ECO:0000313" key="3">
    <source>
        <dbReference type="Proteomes" id="UP000242287"/>
    </source>
</evidence>
<dbReference type="InterPro" id="IPR031355">
    <property type="entry name" value="YBL010C/LAA2-like"/>
</dbReference>
<gene>
    <name evidence="2" type="ORF">AMATHDRAFT_142743</name>
</gene>